<dbReference type="RefSeq" id="WP_183478058.1">
    <property type="nucleotide sequence ID" value="NZ_JACIFO010000008.1"/>
</dbReference>
<name>A0A840ERW2_9FLAO</name>
<proteinExistence type="predicted"/>
<reference evidence="2 3" key="1">
    <citation type="submission" date="2020-08" db="EMBL/GenBank/DDBJ databases">
        <title>Genomic Encyclopedia of Type Strains, Phase IV (KMG-IV): sequencing the most valuable type-strain genomes for metagenomic binning, comparative biology and taxonomic classification.</title>
        <authorList>
            <person name="Goeker M."/>
        </authorList>
    </citation>
    <scope>NUCLEOTIDE SEQUENCE [LARGE SCALE GENOMIC DNA]</scope>
    <source>
        <strain evidence="2 3">DSM 29568</strain>
    </source>
</reference>
<evidence type="ECO:0008006" key="4">
    <source>
        <dbReference type="Google" id="ProtNLM"/>
    </source>
</evidence>
<feature type="signal peptide" evidence="1">
    <location>
        <begin position="1"/>
        <end position="19"/>
    </location>
</feature>
<gene>
    <name evidence="2" type="ORF">GGR32_002016</name>
</gene>
<protein>
    <recommendedName>
        <fullName evidence="4">DUF4835 family protein</fullName>
    </recommendedName>
</protein>
<evidence type="ECO:0000313" key="3">
    <source>
        <dbReference type="Proteomes" id="UP000553034"/>
    </source>
</evidence>
<comment type="caution">
    <text evidence="2">The sequence shown here is derived from an EMBL/GenBank/DDBJ whole genome shotgun (WGS) entry which is preliminary data.</text>
</comment>
<sequence length="297" mass="33724">MKKIVLISIVFLSSIPVLIAQQFNSQVTVNAEQTGKTQLSIFKTLEKAVKEFVDNTDWTGDKLEDHQKINCSFFINVIKYNSNQFTATLQVQSSRPVFGSTTETPILNIKDNKVNFDYKEFQPLIYDPNAYSSNLVSVLSFYVYTILGFDADTFETNGGSDFHEVARQIVNTAQQGKRSGWSASDGNNSRYQLNQEAISPNLKAFKEVMYKYHREGLDQMYAEQEVAKEQIKEALLALKNVNDARSNTYLLRSFFDAKSDEIQQIFSGGAKTSVKELLNVLNSVAPLHSKKWQEIKY</sequence>
<evidence type="ECO:0000313" key="2">
    <source>
        <dbReference type="EMBL" id="MBB4119710.1"/>
    </source>
</evidence>
<accession>A0A840ERW2</accession>
<organism evidence="2 3">
    <name type="scientific">Mesonia hippocampi</name>
    <dbReference type="NCBI Taxonomy" id="1628250"/>
    <lineage>
        <taxon>Bacteria</taxon>
        <taxon>Pseudomonadati</taxon>
        <taxon>Bacteroidota</taxon>
        <taxon>Flavobacteriia</taxon>
        <taxon>Flavobacteriales</taxon>
        <taxon>Flavobacteriaceae</taxon>
        <taxon>Mesonia</taxon>
    </lineage>
</organism>
<keyword evidence="1" id="KW-0732">Signal</keyword>
<keyword evidence="3" id="KW-1185">Reference proteome</keyword>
<feature type="chain" id="PRO_5032283908" description="DUF4835 family protein" evidence="1">
    <location>
        <begin position="20"/>
        <end position="297"/>
    </location>
</feature>
<dbReference type="Pfam" id="PF16119">
    <property type="entry name" value="DUF4835"/>
    <property type="match status" value="1"/>
</dbReference>
<dbReference type="Proteomes" id="UP000553034">
    <property type="component" value="Unassembled WGS sequence"/>
</dbReference>
<dbReference type="EMBL" id="JACIFO010000008">
    <property type="protein sequence ID" value="MBB4119710.1"/>
    <property type="molecule type" value="Genomic_DNA"/>
</dbReference>
<evidence type="ECO:0000256" key="1">
    <source>
        <dbReference type="SAM" id="SignalP"/>
    </source>
</evidence>
<dbReference type="AlphaFoldDB" id="A0A840ERW2"/>
<dbReference type="InterPro" id="IPR032274">
    <property type="entry name" value="DUF4835"/>
</dbReference>